<dbReference type="RefSeq" id="WP_147838961.1">
    <property type="nucleotide sequence ID" value="NZ_SPSG02000035.1"/>
</dbReference>
<gene>
    <name evidence="1" type="ORF">E0L31_09255</name>
</gene>
<protein>
    <submittedName>
        <fullName evidence="1">Uncharacterized protein</fullName>
    </submittedName>
</protein>
<reference evidence="1" key="1">
    <citation type="submission" date="2019-03" db="EMBL/GenBank/DDBJ databases">
        <title>Serratia marcescens strain N2 draft genome.</title>
        <authorList>
            <person name="Yassin A."/>
            <person name="El-Kenawy N."/>
            <person name="Youssef N.H."/>
        </authorList>
    </citation>
    <scope>NUCLEOTIDE SEQUENCE [LARGE SCALE GENOMIC DNA]</scope>
    <source>
        <strain evidence="1">N2</strain>
    </source>
</reference>
<dbReference type="InterPro" id="IPR056914">
    <property type="entry name" value="Gp53-like"/>
</dbReference>
<accession>A0A9X8VJ47</accession>
<proteinExistence type="predicted"/>
<dbReference type="EMBL" id="SPSG01001148">
    <property type="protein sequence ID" value="TFV13431.1"/>
    <property type="molecule type" value="Genomic_DNA"/>
</dbReference>
<dbReference type="AlphaFoldDB" id="A0A9X8VJ47"/>
<name>A0A9X8VJ47_SERMA</name>
<dbReference type="Pfam" id="PF23982">
    <property type="entry name" value="XM1_gp53_minor_capsid"/>
    <property type="match status" value="1"/>
</dbReference>
<sequence length="162" mass="16918">MFQNHVEIYPARGREGQPASGNPIIAAAGGQDSFRAGKDGVVMARFCWRDTTNPELANNTGTGRPLGFVQNNGTATIERVGDTAGMVIRAGTAVTPIVQGDFYAKSTTAVTAGQKVFAVLADGTIKTDAEGATVADAIETDWFAVESVAAGEVFTMSTWSRA</sequence>
<comment type="caution">
    <text evidence="1">The sequence shown here is derived from an EMBL/GenBank/DDBJ whole genome shotgun (WGS) entry which is preliminary data.</text>
</comment>
<organism evidence="1">
    <name type="scientific">Serratia marcescens</name>
    <dbReference type="NCBI Taxonomy" id="615"/>
    <lineage>
        <taxon>Bacteria</taxon>
        <taxon>Pseudomonadati</taxon>
        <taxon>Pseudomonadota</taxon>
        <taxon>Gammaproteobacteria</taxon>
        <taxon>Enterobacterales</taxon>
        <taxon>Yersiniaceae</taxon>
        <taxon>Serratia</taxon>
    </lineage>
</organism>
<evidence type="ECO:0000313" key="1">
    <source>
        <dbReference type="EMBL" id="TFV13431.1"/>
    </source>
</evidence>